<keyword evidence="1" id="KW-0285">Flavoprotein</keyword>
<feature type="domain" description="PAS" evidence="4">
    <location>
        <begin position="170"/>
        <end position="263"/>
    </location>
</feature>
<dbReference type="InterPro" id="IPR000014">
    <property type="entry name" value="PAS"/>
</dbReference>
<dbReference type="CDD" id="cd00130">
    <property type="entry name" value="PAS"/>
    <property type="match status" value="1"/>
</dbReference>
<keyword evidence="6" id="KW-1185">Reference proteome</keyword>
<dbReference type="PaxDb" id="2903-EOD07837"/>
<dbReference type="HOGENOM" id="CLU_793279_0_0_1"/>
<evidence type="ECO:0000313" key="5">
    <source>
        <dbReference type="EnsemblProtists" id="EOD07837"/>
    </source>
</evidence>
<dbReference type="Pfam" id="PF13426">
    <property type="entry name" value="PAS_9"/>
    <property type="match status" value="2"/>
</dbReference>
<protein>
    <recommendedName>
        <fullName evidence="4">PAS domain-containing protein</fullName>
    </recommendedName>
</protein>
<keyword evidence="3" id="KW-0157">Chromophore</keyword>
<dbReference type="InterPro" id="IPR035965">
    <property type="entry name" value="PAS-like_dom_sf"/>
</dbReference>
<dbReference type="SUPFAM" id="SSF55785">
    <property type="entry name" value="PYP-like sensor domain (PAS domain)"/>
    <property type="match status" value="2"/>
</dbReference>
<keyword evidence="2" id="KW-0288">FMN</keyword>
<dbReference type="Gene3D" id="3.30.450.20">
    <property type="entry name" value="PAS domain"/>
    <property type="match status" value="2"/>
</dbReference>
<dbReference type="PANTHER" id="PTHR47429">
    <property type="entry name" value="PROTEIN TWIN LOV 1"/>
    <property type="match status" value="1"/>
</dbReference>
<dbReference type="NCBIfam" id="TIGR00229">
    <property type="entry name" value="sensory_box"/>
    <property type="match status" value="1"/>
</dbReference>
<reference evidence="5" key="2">
    <citation type="submission" date="2024-10" db="UniProtKB">
        <authorList>
            <consortium name="EnsemblProtists"/>
        </authorList>
    </citation>
    <scope>IDENTIFICATION</scope>
</reference>
<evidence type="ECO:0000259" key="4">
    <source>
        <dbReference type="Pfam" id="PF13426"/>
    </source>
</evidence>
<dbReference type="AlphaFoldDB" id="A0A0D3I9A2"/>
<name>A0A0D3I9A2_EMIH1</name>
<dbReference type="Proteomes" id="UP000013827">
    <property type="component" value="Unassembled WGS sequence"/>
</dbReference>
<evidence type="ECO:0000313" key="6">
    <source>
        <dbReference type="Proteomes" id="UP000013827"/>
    </source>
</evidence>
<dbReference type="EnsemblProtists" id="EOD07837">
    <property type="protein sequence ID" value="EOD07837"/>
    <property type="gene ID" value="EMIHUDRAFT_460028"/>
</dbReference>
<dbReference type="RefSeq" id="XP_005760266.1">
    <property type="nucleotide sequence ID" value="XM_005760209.1"/>
</dbReference>
<reference evidence="6" key="1">
    <citation type="journal article" date="2013" name="Nature">
        <title>Pan genome of the phytoplankton Emiliania underpins its global distribution.</title>
        <authorList>
            <person name="Read B.A."/>
            <person name="Kegel J."/>
            <person name="Klute M.J."/>
            <person name="Kuo A."/>
            <person name="Lefebvre S.C."/>
            <person name="Maumus F."/>
            <person name="Mayer C."/>
            <person name="Miller J."/>
            <person name="Monier A."/>
            <person name="Salamov A."/>
            <person name="Young J."/>
            <person name="Aguilar M."/>
            <person name="Claverie J.M."/>
            <person name="Frickenhaus S."/>
            <person name="Gonzalez K."/>
            <person name="Herman E.K."/>
            <person name="Lin Y.C."/>
            <person name="Napier J."/>
            <person name="Ogata H."/>
            <person name="Sarno A.F."/>
            <person name="Shmutz J."/>
            <person name="Schroeder D."/>
            <person name="de Vargas C."/>
            <person name="Verret F."/>
            <person name="von Dassow P."/>
            <person name="Valentin K."/>
            <person name="Van de Peer Y."/>
            <person name="Wheeler G."/>
            <person name="Dacks J.B."/>
            <person name="Delwiche C.F."/>
            <person name="Dyhrman S.T."/>
            <person name="Glockner G."/>
            <person name="John U."/>
            <person name="Richards T."/>
            <person name="Worden A.Z."/>
            <person name="Zhang X."/>
            <person name="Grigoriev I.V."/>
            <person name="Allen A.E."/>
            <person name="Bidle K."/>
            <person name="Borodovsky M."/>
            <person name="Bowler C."/>
            <person name="Brownlee C."/>
            <person name="Cock J.M."/>
            <person name="Elias M."/>
            <person name="Gladyshev V.N."/>
            <person name="Groth M."/>
            <person name="Guda C."/>
            <person name="Hadaegh A."/>
            <person name="Iglesias-Rodriguez M.D."/>
            <person name="Jenkins J."/>
            <person name="Jones B.M."/>
            <person name="Lawson T."/>
            <person name="Leese F."/>
            <person name="Lindquist E."/>
            <person name="Lobanov A."/>
            <person name="Lomsadze A."/>
            <person name="Malik S.B."/>
            <person name="Marsh M.E."/>
            <person name="Mackinder L."/>
            <person name="Mock T."/>
            <person name="Mueller-Roeber B."/>
            <person name="Pagarete A."/>
            <person name="Parker M."/>
            <person name="Probert I."/>
            <person name="Quesneville H."/>
            <person name="Raines C."/>
            <person name="Rensing S.A."/>
            <person name="Riano-Pachon D.M."/>
            <person name="Richier S."/>
            <person name="Rokitta S."/>
            <person name="Shiraiwa Y."/>
            <person name="Soanes D.M."/>
            <person name="van der Giezen M."/>
            <person name="Wahlund T.M."/>
            <person name="Williams B."/>
            <person name="Wilson W."/>
            <person name="Wolfe G."/>
            <person name="Wurch L.L."/>
        </authorList>
    </citation>
    <scope>NUCLEOTIDE SEQUENCE</scope>
</reference>
<dbReference type="GeneID" id="17253988"/>
<evidence type="ECO:0000256" key="1">
    <source>
        <dbReference type="ARBA" id="ARBA00022630"/>
    </source>
</evidence>
<organism evidence="5 6">
    <name type="scientific">Emiliania huxleyi (strain CCMP1516)</name>
    <dbReference type="NCBI Taxonomy" id="280463"/>
    <lineage>
        <taxon>Eukaryota</taxon>
        <taxon>Haptista</taxon>
        <taxon>Haptophyta</taxon>
        <taxon>Prymnesiophyceae</taxon>
        <taxon>Isochrysidales</taxon>
        <taxon>Noelaerhabdaceae</taxon>
        <taxon>Emiliania</taxon>
    </lineage>
</organism>
<sequence>MVSDRRSLTLAESLSLTDEARIVCESAPPYRIIHTNVAWKEACGFSFVEGEETQRAALETLSLALQQKRPVNVKLINYRKDGTPFLNSLHVAPVKGGSHFYGRFVTAQPITDGSVAPREETPELNPVPEAPVSYVGKGGGRCQRRVSQAQLADMLESEDPYVLCSSEWPHVITHASPAWCEMCGYMAEEVEGLTNKILTGPDTDSEALASLLAHVRAEEPTVQTVWNYKKGGERFLNQAAVTVLPLYDESHELAAFASILKEVDSEDLAIDADAWRRLSAEFADRALAELVRRLLGERPAAPGSEEEGAVWQRVAQILPARIATEVIDGRPPDMSPAAARAIIEETRRNA</sequence>
<evidence type="ECO:0000256" key="3">
    <source>
        <dbReference type="ARBA" id="ARBA00022991"/>
    </source>
</evidence>
<dbReference type="eggNOG" id="ENOG502S26N">
    <property type="taxonomic scope" value="Eukaryota"/>
</dbReference>
<evidence type="ECO:0000256" key="2">
    <source>
        <dbReference type="ARBA" id="ARBA00022643"/>
    </source>
</evidence>
<dbReference type="GO" id="GO:0005634">
    <property type="term" value="C:nucleus"/>
    <property type="evidence" value="ECO:0007669"/>
    <property type="project" value="TreeGrafter"/>
</dbReference>
<accession>A0A0D3I9A2</accession>
<feature type="domain" description="PAS" evidence="4">
    <location>
        <begin position="28"/>
        <end position="98"/>
    </location>
</feature>
<dbReference type="PANTHER" id="PTHR47429:SF2">
    <property type="entry name" value="PROTEIN TWIN LOV 1"/>
    <property type="match status" value="1"/>
</dbReference>
<proteinExistence type="predicted"/>
<dbReference type="KEGG" id="ehx:EMIHUDRAFT_460028"/>